<name>A0A853B7C1_9PSEU</name>
<comment type="caution">
    <text evidence="1">The sequence shown here is derived from an EMBL/GenBank/DDBJ whole genome shotgun (WGS) entry which is preliminary data.</text>
</comment>
<gene>
    <name evidence="1" type="ORF">HNR02_003934</name>
</gene>
<evidence type="ECO:0000313" key="2">
    <source>
        <dbReference type="Proteomes" id="UP000549616"/>
    </source>
</evidence>
<dbReference type="Proteomes" id="UP000549616">
    <property type="component" value="Unassembled WGS sequence"/>
</dbReference>
<protein>
    <submittedName>
        <fullName evidence="1">Uncharacterized protein</fullName>
    </submittedName>
</protein>
<accession>A0A853B7C1</accession>
<dbReference type="EMBL" id="JACCFK010000001">
    <property type="protein sequence ID" value="NYI90611.1"/>
    <property type="molecule type" value="Genomic_DNA"/>
</dbReference>
<keyword evidence="2" id="KW-1185">Reference proteome</keyword>
<evidence type="ECO:0000313" key="1">
    <source>
        <dbReference type="EMBL" id="NYI90611.1"/>
    </source>
</evidence>
<dbReference type="RefSeq" id="WP_179774614.1">
    <property type="nucleotide sequence ID" value="NZ_JACCFK010000001.1"/>
</dbReference>
<proteinExistence type="predicted"/>
<organism evidence="1 2">
    <name type="scientific">Amycolatopsis endophytica</name>
    <dbReference type="NCBI Taxonomy" id="860233"/>
    <lineage>
        <taxon>Bacteria</taxon>
        <taxon>Bacillati</taxon>
        <taxon>Actinomycetota</taxon>
        <taxon>Actinomycetes</taxon>
        <taxon>Pseudonocardiales</taxon>
        <taxon>Pseudonocardiaceae</taxon>
        <taxon>Amycolatopsis</taxon>
    </lineage>
</organism>
<sequence length="51" mass="5557">MAKQASAVRVPVTFCHPGPAAGSGDVWFRWLSVSARAVVVCVMPGTHLWRY</sequence>
<dbReference type="AlphaFoldDB" id="A0A853B7C1"/>
<reference evidence="1 2" key="1">
    <citation type="submission" date="2020-07" db="EMBL/GenBank/DDBJ databases">
        <title>Sequencing the genomes of 1000 actinobacteria strains.</title>
        <authorList>
            <person name="Klenk H.-P."/>
        </authorList>
    </citation>
    <scope>NUCLEOTIDE SEQUENCE [LARGE SCALE GENOMIC DNA]</scope>
    <source>
        <strain evidence="1 2">DSM 104006</strain>
    </source>
</reference>